<dbReference type="PROSITE" id="PS00211">
    <property type="entry name" value="ABC_TRANSPORTER_1"/>
    <property type="match status" value="1"/>
</dbReference>
<feature type="transmembrane region" description="Helical" evidence="8">
    <location>
        <begin position="43"/>
        <end position="64"/>
    </location>
</feature>
<evidence type="ECO:0000256" key="3">
    <source>
        <dbReference type="ARBA" id="ARBA00022692"/>
    </source>
</evidence>
<evidence type="ECO:0000256" key="4">
    <source>
        <dbReference type="ARBA" id="ARBA00022741"/>
    </source>
</evidence>
<keyword evidence="2" id="KW-0813">Transport</keyword>
<dbReference type="InterPro" id="IPR011527">
    <property type="entry name" value="ABC1_TM_dom"/>
</dbReference>
<name>A0ABW5CA96_9PROT</name>
<proteinExistence type="predicted"/>
<dbReference type="CDD" id="cd03253">
    <property type="entry name" value="ABCC_ATM1_transporter"/>
    <property type="match status" value="1"/>
</dbReference>
<dbReference type="Pfam" id="PF00664">
    <property type="entry name" value="ABC_membrane"/>
    <property type="match status" value="1"/>
</dbReference>
<dbReference type="InterPro" id="IPR027417">
    <property type="entry name" value="P-loop_NTPase"/>
</dbReference>
<protein>
    <submittedName>
        <fullName evidence="11">ABCB family ABC transporter ATP-binding protein/permease</fullName>
    </submittedName>
</protein>
<dbReference type="EMBL" id="JBHUIY010000005">
    <property type="protein sequence ID" value="MFD2232958.1"/>
    <property type="molecule type" value="Genomic_DNA"/>
</dbReference>
<keyword evidence="6 8" id="KW-1133">Transmembrane helix</keyword>
<dbReference type="SUPFAM" id="SSF52540">
    <property type="entry name" value="P-loop containing nucleoside triphosphate hydrolases"/>
    <property type="match status" value="1"/>
</dbReference>
<feature type="transmembrane region" description="Helical" evidence="8">
    <location>
        <begin position="186"/>
        <end position="208"/>
    </location>
</feature>
<dbReference type="InterPro" id="IPR039421">
    <property type="entry name" value="Type_1_exporter"/>
</dbReference>
<dbReference type="InterPro" id="IPR003439">
    <property type="entry name" value="ABC_transporter-like_ATP-bd"/>
</dbReference>
<feature type="transmembrane region" description="Helical" evidence="8">
    <location>
        <begin position="307"/>
        <end position="325"/>
    </location>
</feature>
<dbReference type="CDD" id="cd18582">
    <property type="entry name" value="ABC_6TM_ATM1_ABCB7"/>
    <property type="match status" value="1"/>
</dbReference>
<feature type="transmembrane region" description="Helical" evidence="8">
    <location>
        <begin position="70"/>
        <end position="93"/>
    </location>
</feature>
<dbReference type="PANTHER" id="PTHR24221:SF402">
    <property type="entry name" value="IRON-SULFUR CLUSTERS TRANSPORTER ABCB7, MITOCHONDRIAL"/>
    <property type="match status" value="1"/>
</dbReference>
<organism evidence="11 12">
    <name type="scientific">Phaeospirillum tilakii</name>
    <dbReference type="NCBI Taxonomy" id="741673"/>
    <lineage>
        <taxon>Bacteria</taxon>
        <taxon>Pseudomonadati</taxon>
        <taxon>Pseudomonadota</taxon>
        <taxon>Alphaproteobacteria</taxon>
        <taxon>Rhodospirillales</taxon>
        <taxon>Rhodospirillaceae</taxon>
        <taxon>Phaeospirillum</taxon>
    </lineage>
</organism>
<dbReference type="PROSITE" id="PS50929">
    <property type="entry name" value="ABC_TM1F"/>
    <property type="match status" value="1"/>
</dbReference>
<dbReference type="GO" id="GO:0005524">
    <property type="term" value="F:ATP binding"/>
    <property type="evidence" value="ECO:0007669"/>
    <property type="project" value="UniProtKB-KW"/>
</dbReference>
<dbReference type="Gene3D" id="3.40.50.300">
    <property type="entry name" value="P-loop containing nucleotide triphosphate hydrolases"/>
    <property type="match status" value="1"/>
</dbReference>
<dbReference type="RefSeq" id="WP_377314714.1">
    <property type="nucleotide sequence ID" value="NZ_JBHUIY010000005.1"/>
</dbReference>
<dbReference type="InterPro" id="IPR003593">
    <property type="entry name" value="AAA+_ATPase"/>
</dbReference>
<evidence type="ECO:0000256" key="2">
    <source>
        <dbReference type="ARBA" id="ARBA00022448"/>
    </source>
</evidence>
<evidence type="ECO:0000256" key="7">
    <source>
        <dbReference type="ARBA" id="ARBA00023136"/>
    </source>
</evidence>
<dbReference type="SMART" id="SM00382">
    <property type="entry name" value="AAA"/>
    <property type="match status" value="1"/>
</dbReference>
<keyword evidence="5 11" id="KW-0067">ATP-binding</keyword>
<feature type="domain" description="ABC transporter" evidence="9">
    <location>
        <begin position="364"/>
        <end position="598"/>
    </location>
</feature>
<keyword evidence="4" id="KW-0547">Nucleotide-binding</keyword>
<feature type="transmembrane region" description="Helical" evidence="8">
    <location>
        <begin position="156"/>
        <end position="180"/>
    </location>
</feature>
<dbReference type="Proteomes" id="UP001597296">
    <property type="component" value="Unassembled WGS sequence"/>
</dbReference>
<keyword evidence="12" id="KW-1185">Reference proteome</keyword>
<evidence type="ECO:0000313" key="11">
    <source>
        <dbReference type="EMBL" id="MFD2232958.1"/>
    </source>
</evidence>
<dbReference type="PROSITE" id="PS50893">
    <property type="entry name" value="ABC_TRANSPORTER_2"/>
    <property type="match status" value="1"/>
</dbReference>
<feature type="transmembrane region" description="Helical" evidence="8">
    <location>
        <begin position="273"/>
        <end position="295"/>
    </location>
</feature>
<comment type="caution">
    <text evidence="11">The sequence shown here is derived from an EMBL/GenBank/DDBJ whole genome shotgun (WGS) entry which is preliminary data.</text>
</comment>
<comment type="subcellular location">
    <subcellularLocation>
        <location evidence="1">Cell membrane</location>
        <topology evidence="1">Multi-pass membrane protein</topology>
    </subcellularLocation>
</comment>
<keyword evidence="3 8" id="KW-0812">Transmembrane</keyword>
<evidence type="ECO:0000256" key="8">
    <source>
        <dbReference type="SAM" id="Phobius"/>
    </source>
</evidence>
<dbReference type="PANTHER" id="PTHR24221">
    <property type="entry name" value="ATP-BINDING CASSETTE SUB-FAMILY B"/>
    <property type="match status" value="1"/>
</dbReference>
<accession>A0ABW5CA96</accession>
<reference evidence="12" key="1">
    <citation type="journal article" date="2019" name="Int. J. Syst. Evol. Microbiol.">
        <title>The Global Catalogue of Microorganisms (GCM) 10K type strain sequencing project: providing services to taxonomists for standard genome sequencing and annotation.</title>
        <authorList>
            <consortium name="The Broad Institute Genomics Platform"/>
            <consortium name="The Broad Institute Genome Sequencing Center for Infectious Disease"/>
            <person name="Wu L."/>
            <person name="Ma J."/>
        </authorList>
    </citation>
    <scope>NUCLEOTIDE SEQUENCE [LARGE SCALE GENOMIC DNA]</scope>
    <source>
        <strain evidence="12">KCTC 15012</strain>
    </source>
</reference>
<dbReference type="Pfam" id="PF00005">
    <property type="entry name" value="ABC_tran"/>
    <property type="match status" value="1"/>
</dbReference>
<feature type="domain" description="ABC transmembrane type-1" evidence="10">
    <location>
        <begin position="44"/>
        <end position="330"/>
    </location>
</feature>
<evidence type="ECO:0000313" key="12">
    <source>
        <dbReference type="Proteomes" id="UP001597296"/>
    </source>
</evidence>
<evidence type="ECO:0000256" key="6">
    <source>
        <dbReference type="ARBA" id="ARBA00022989"/>
    </source>
</evidence>
<dbReference type="InterPro" id="IPR017871">
    <property type="entry name" value="ABC_transporter-like_CS"/>
</dbReference>
<dbReference type="InterPro" id="IPR036640">
    <property type="entry name" value="ABC1_TM_sf"/>
</dbReference>
<sequence length="607" mass="66215">MRRRRSYDAAGGAAAPADTDWRTLRALLPLLWPAGEPGLRGRVVVAMLLLALAKAVTVGVPVLYKQAVDALAHPAAPLAVVAPVGLLLAYGVARTMAGAFAELRDIAFIAVAQRAVRVTGLAVFRHLHRLGLRFHLDRRTGEVTQAIDRGTRAIEFLLRFLLFSILPTLLEIALVVSVLWGLYGGVYAVITGGTIALYIAFTLVVTDWRTRFRREMNRTETDAAARAVESLINFETVKAFGAEAHEAERYERSLRQYEQAATRSKVSLSLLNIGQGAIIAAGLTLVMICAARDVAAGTMSVGDFVLVNSYLVQLYLPLNFLGAVYREIRQSLTDLEAMYRLLAERPEVADAADARPLRLAGGEIRFEGVRFGYQPEREILGGIDFTVPAGRTVAIVGPSGAGKSTLSRLLFRFYDVEAGSIRIDGQDLRAVTQASLRAAIGIVPQDAVLFNDTLAANIAYGRPDASQEQIERAARLARIHHFALALPDGYATRVGERGLKLSGGERQRVAIARAILKQPAILLFDEATSALDSQTEREIQDSLRELSRHRTTLVIAHRLSTVVEADEILVLEEGRIVERGRHDTLLAAGGTYAAMWCRQHAVTEETD</sequence>
<dbReference type="Gene3D" id="1.20.1560.10">
    <property type="entry name" value="ABC transporter type 1, transmembrane domain"/>
    <property type="match status" value="1"/>
</dbReference>
<evidence type="ECO:0000259" key="10">
    <source>
        <dbReference type="PROSITE" id="PS50929"/>
    </source>
</evidence>
<evidence type="ECO:0000256" key="5">
    <source>
        <dbReference type="ARBA" id="ARBA00022840"/>
    </source>
</evidence>
<gene>
    <name evidence="11" type="ORF">ACFSNB_03985</name>
</gene>
<evidence type="ECO:0000256" key="1">
    <source>
        <dbReference type="ARBA" id="ARBA00004651"/>
    </source>
</evidence>
<dbReference type="SUPFAM" id="SSF90123">
    <property type="entry name" value="ABC transporter transmembrane region"/>
    <property type="match status" value="1"/>
</dbReference>
<keyword evidence="7 8" id="KW-0472">Membrane</keyword>
<evidence type="ECO:0000259" key="9">
    <source>
        <dbReference type="PROSITE" id="PS50893"/>
    </source>
</evidence>